<keyword evidence="6 9" id="KW-1133">Transmembrane helix</keyword>
<feature type="compositionally biased region" description="Basic residues" evidence="8">
    <location>
        <begin position="250"/>
        <end position="261"/>
    </location>
</feature>
<evidence type="ECO:0000256" key="4">
    <source>
        <dbReference type="ARBA" id="ARBA00011182"/>
    </source>
</evidence>
<evidence type="ECO:0000256" key="7">
    <source>
        <dbReference type="ARBA" id="ARBA00023136"/>
    </source>
</evidence>
<feature type="region of interest" description="Disordered" evidence="8">
    <location>
        <begin position="150"/>
        <end position="261"/>
    </location>
</feature>
<evidence type="ECO:0000313" key="11">
    <source>
        <dbReference type="EMBL" id="PSR99365.1"/>
    </source>
</evidence>
<dbReference type="InterPro" id="IPR050186">
    <property type="entry name" value="TPT_transporter"/>
</dbReference>
<feature type="transmembrane region" description="Helical" evidence="9">
    <location>
        <begin position="461"/>
        <end position="486"/>
    </location>
</feature>
<organism evidence="11 12">
    <name type="scientific">Coniella lustricola</name>
    <dbReference type="NCBI Taxonomy" id="2025994"/>
    <lineage>
        <taxon>Eukaryota</taxon>
        <taxon>Fungi</taxon>
        <taxon>Dikarya</taxon>
        <taxon>Ascomycota</taxon>
        <taxon>Pezizomycotina</taxon>
        <taxon>Sordariomycetes</taxon>
        <taxon>Sordariomycetidae</taxon>
        <taxon>Diaporthales</taxon>
        <taxon>Schizoparmaceae</taxon>
        <taxon>Coniella</taxon>
    </lineage>
</organism>
<feature type="compositionally biased region" description="Low complexity" evidence="8">
    <location>
        <begin position="686"/>
        <end position="695"/>
    </location>
</feature>
<feature type="region of interest" description="Disordered" evidence="8">
    <location>
        <begin position="85"/>
        <end position="116"/>
    </location>
</feature>
<dbReference type="Proteomes" id="UP000241462">
    <property type="component" value="Unassembled WGS sequence"/>
</dbReference>
<sequence>MPSSFPPPSPPPPLVSLPPLSTSNPSPSFDPVVADAAAAAAAAADSYTDTTATTPTISRLVARRSEHTTSSLIESLASTALRAQSQAKAKAKAHTTAHTSLTPTPLAAGLHGPSSAPTTDCVTILNNTASRPRRATVSDAPATVAVAAAASASTSSADGIEMDPINPAGHRRRRSSLMSPSSTAAPQPGRHGHARGPSVSGQFVMDEPKISEESESTVKGKDGVIKPTSDADFSDEDLHDDEETGLTARDRKRKQKKRRRNTLLDQRIARDKITEEERKEADQNVVKKLAVNGTLIGLWYLFSLCISLYNKWMFDSNRLNFPFPLFTTSVHMLVQFALSCLVLYFVPSLRPQNAPQRRSDLGHSSRDENDTDRPIMSKMFYLTRIGPCGAATGLDIGLGNTSLKFITLTFYTMCKSSSLAFVLIFAFLFRLEAPTWRLVAIIATMTLGVIMMVAGEIQFDVLGFILVISAAFFSGFRWGLTQILLLRNPATSNPFSSIFFLAPVMFLTLFVIAVPVEGFPALIESLRGLMSDWGLAAPLLLLFPGTIAFLMTACEFALLQRTSVVTLSIAGIFKEVVTISTATLVFDDKLTAVNISGLCVTIGAICAYNWIKISKMRQDAQKTVHSRVSIDADLSSPSSSETDAEDEGSEETGLLSAPSRQSVEVPVEQGDLVTVDGEIIVPPPSQTTTTTTAIPPHTPTFVSSEDRDKAQRQD</sequence>
<feature type="region of interest" description="Disordered" evidence="8">
    <location>
        <begin position="1"/>
        <end position="30"/>
    </location>
</feature>
<accession>A0A2T3AIN5</accession>
<feature type="compositionally biased region" description="Acidic residues" evidence="8">
    <location>
        <begin position="232"/>
        <end position="244"/>
    </location>
</feature>
<comment type="subunit">
    <text evidence="4">Homooligomer.</text>
</comment>
<feature type="compositionally biased region" description="Low complexity" evidence="8">
    <location>
        <begin position="631"/>
        <end position="641"/>
    </location>
</feature>
<comment type="function">
    <text evidence="1">Involved in the import of GDP-mannose from the cytoplasm into the Golgi lumen.</text>
</comment>
<evidence type="ECO:0000256" key="9">
    <source>
        <dbReference type="SAM" id="Phobius"/>
    </source>
</evidence>
<gene>
    <name evidence="11" type="ORF">BD289DRAFT_37537</name>
</gene>
<reference evidence="11 12" key="1">
    <citation type="journal article" date="2018" name="Mycol. Prog.">
        <title>Coniella lustricola, a new species from submerged detritus.</title>
        <authorList>
            <person name="Raudabaugh D.B."/>
            <person name="Iturriaga T."/>
            <person name="Carver A."/>
            <person name="Mondo S."/>
            <person name="Pangilinan J."/>
            <person name="Lipzen A."/>
            <person name="He G."/>
            <person name="Amirebrahimi M."/>
            <person name="Grigoriev I.V."/>
            <person name="Miller A.N."/>
        </authorList>
    </citation>
    <scope>NUCLEOTIDE SEQUENCE [LARGE SCALE GENOMIC DNA]</scope>
    <source>
        <strain evidence="11 12">B22-T-1</strain>
    </source>
</reference>
<feature type="compositionally biased region" description="Basic and acidic residues" evidence="8">
    <location>
        <begin position="704"/>
        <end position="714"/>
    </location>
</feature>
<feature type="transmembrane region" description="Helical" evidence="9">
    <location>
        <begin position="436"/>
        <end position="455"/>
    </location>
</feature>
<dbReference type="InParanoid" id="A0A2T3AIN5"/>
<feature type="domain" description="Sugar phosphate transporter" evidence="10">
    <location>
        <begin position="293"/>
        <end position="609"/>
    </location>
</feature>
<evidence type="ECO:0000256" key="6">
    <source>
        <dbReference type="ARBA" id="ARBA00022989"/>
    </source>
</evidence>
<dbReference type="GO" id="GO:0005789">
    <property type="term" value="C:endoplasmic reticulum membrane"/>
    <property type="evidence" value="ECO:0007669"/>
    <property type="project" value="UniProtKB-SubCell"/>
</dbReference>
<feature type="compositionally biased region" description="Low complexity" evidence="8">
    <location>
        <begin position="17"/>
        <end position="27"/>
    </location>
</feature>
<feature type="transmembrane region" description="Helical" evidence="9">
    <location>
        <begin position="498"/>
        <end position="516"/>
    </location>
</feature>
<evidence type="ECO:0000256" key="8">
    <source>
        <dbReference type="SAM" id="MobiDB-lite"/>
    </source>
</evidence>
<feature type="transmembrane region" description="Helical" evidence="9">
    <location>
        <begin position="536"/>
        <end position="558"/>
    </location>
</feature>
<feature type="region of interest" description="Disordered" evidence="8">
    <location>
        <begin position="353"/>
        <end position="372"/>
    </location>
</feature>
<dbReference type="InterPro" id="IPR004853">
    <property type="entry name" value="Sugar_P_trans_dom"/>
</dbReference>
<evidence type="ECO:0000256" key="2">
    <source>
        <dbReference type="ARBA" id="ARBA00004477"/>
    </source>
</evidence>
<evidence type="ECO:0000256" key="3">
    <source>
        <dbReference type="ARBA" id="ARBA00010425"/>
    </source>
</evidence>
<feature type="transmembrane region" description="Helical" evidence="9">
    <location>
        <begin position="289"/>
        <end position="309"/>
    </location>
</feature>
<feature type="transmembrane region" description="Helical" evidence="9">
    <location>
        <begin position="592"/>
        <end position="611"/>
    </location>
</feature>
<keyword evidence="12" id="KW-1185">Reference proteome</keyword>
<name>A0A2T3AIN5_9PEZI</name>
<keyword evidence="5 9" id="KW-0812">Transmembrane</keyword>
<dbReference type="EMBL" id="KZ678384">
    <property type="protein sequence ID" value="PSR99365.1"/>
    <property type="molecule type" value="Genomic_DNA"/>
</dbReference>
<comment type="subcellular location">
    <subcellularLocation>
        <location evidence="2">Endoplasmic reticulum membrane</location>
        <topology evidence="2">Multi-pass membrane protein</topology>
    </subcellularLocation>
</comment>
<feature type="compositionally biased region" description="Pro residues" evidence="8">
    <location>
        <begin position="1"/>
        <end position="16"/>
    </location>
</feature>
<evidence type="ECO:0000259" key="10">
    <source>
        <dbReference type="Pfam" id="PF03151"/>
    </source>
</evidence>
<dbReference type="OrthoDB" id="18894at2759"/>
<feature type="region of interest" description="Disordered" evidence="8">
    <location>
        <begin position="631"/>
        <end position="714"/>
    </location>
</feature>
<proteinExistence type="inferred from homology"/>
<protein>
    <submittedName>
        <fullName evidence="11">Triose-phosphate transporter family-domain-containing protein</fullName>
    </submittedName>
</protein>
<dbReference type="STRING" id="2025994.A0A2T3AIN5"/>
<comment type="similarity">
    <text evidence="3">Belongs to the TPT transporter family. SLC35D subfamily.</text>
</comment>
<feature type="transmembrane region" description="Helical" evidence="9">
    <location>
        <begin position="321"/>
        <end position="346"/>
    </location>
</feature>
<evidence type="ECO:0000256" key="1">
    <source>
        <dbReference type="ARBA" id="ARBA00003420"/>
    </source>
</evidence>
<dbReference type="PANTHER" id="PTHR11132">
    <property type="entry name" value="SOLUTE CARRIER FAMILY 35"/>
    <property type="match status" value="1"/>
</dbReference>
<feature type="compositionally biased region" description="Basic and acidic residues" evidence="8">
    <location>
        <begin position="357"/>
        <end position="372"/>
    </location>
</feature>
<dbReference type="AlphaFoldDB" id="A0A2T3AIN5"/>
<dbReference type="Pfam" id="PF03151">
    <property type="entry name" value="TPT"/>
    <property type="match status" value="1"/>
</dbReference>
<evidence type="ECO:0000256" key="5">
    <source>
        <dbReference type="ARBA" id="ARBA00022692"/>
    </source>
</evidence>
<evidence type="ECO:0000313" key="12">
    <source>
        <dbReference type="Proteomes" id="UP000241462"/>
    </source>
</evidence>
<feature type="transmembrane region" description="Helical" evidence="9">
    <location>
        <begin position="408"/>
        <end position="429"/>
    </location>
</feature>
<feature type="transmembrane region" description="Helical" evidence="9">
    <location>
        <begin position="565"/>
        <end position="586"/>
    </location>
</feature>
<feature type="compositionally biased region" description="Basic and acidic residues" evidence="8">
    <location>
        <begin position="206"/>
        <end position="224"/>
    </location>
</feature>
<keyword evidence="7 9" id="KW-0472">Membrane</keyword>